<organism evidence="1">
    <name type="scientific">Cucumis melo</name>
    <name type="common">Muskmelon</name>
    <dbReference type="NCBI Taxonomy" id="3656"/>
    <lineage>
        <taxon>Eukaryota</taxon>
        <taxon>Viridiplantae</taxon>
        <taxon>Streptophyta</taxon>
        <taxon>Embryophyta</taxon>
        <taxon>Tracheophyta</taxon>
        <taxon>Spermatophyta</taxon>
        <taxon>Magnoliopsida</taxon>
        <taxon>eudicotyledons</taxon>
        <taxon>Gunneridae</taxon>
        <taxon>Pentapetalae</taxon>
        <taxon>rosids</taxon>
        <taxon>fabids</taxon>
        <taxon>Cucurbitales</taxon>
        <taxon>Cucurbitaceae</taxon>
        <taxon>Benincaseae</taxon>
        <taxon>Cucumis</taxon>
    </lineage>
</organism>
<sequence length="118" mass="12569">MFMGRLGSGGSVSLGREGSGKFGMDGILGPVGTGGRGGTADGLGSDGIGGKFGIVCRRCREVRAASTLENAKVTMKARMKQLKEAIRMKKIMERREEVVLVYIVAIESFVGNQDRNEN</sequence>
<accession>A0A9I9EF00</accession>
<name>A0A9I9EF00_CUCME</name>
<reference evidence="1" key="1">
    <citation type="submission" date="2023-03" db="UniProtKB">
        <authorList>
            <consortium name="EnsemblPlants"/>
        </authorList>
    </citation>
    <scope>IDENTIFICATION</scope>
</reference>
<dbReference type="AlphaFoldDB" id="A0A9I9EF00"/>
<protein>
    <submittedName>
        <fullName evidence="1">Uncharacterized protein</fullName>
    </submittedName>
</protein>
<dbReference type="EnsemblPlants" id="MELO3C032874.2.1">
    <property type="protein sequence ID" value="MELO3C032874.2.1"/>
    <property type="gene ID" value="MELO3C032874.2"/>
</dbReference>
<proteinExistence type="predicted"/>
<dbReference type="Gramene" id="MELO3C032874.2.1">
    <property type="protein sequence ID" value="MELO3C032874.2.1"/>
    <property type="gene ID" value="MELO3C032874.2"/>
</dbReference>
<evidence type="ECO:0000313" key="1">
    <source>
        <dbReference type="EnsemblPlants" id="MELO3C032874.2.1"/>
    </source>
</evidence>